<dbReference type="AlphaFoldDB" id="A0A3M7QLW3"/>
<evidence type="ECO:0000313" key="2">
    <source>
        <dbReference type="Proteomes" id="UP000276133"/>
    </source>
</evidence>
<protein>
    <submittedName>
        <fullName evidence="1">Uncharacterized protein</fullName>
    </submittedName>
</protein>
<evidence type="ECO:0000313" key="1">
    <source>
        <dbReference type="EMBL" id="RNA12263.1"/>
    </source>
</evidence>
<gene>
    <name evidence="1" type="ORF">BpHYR1_004827</name>
</gene>
<reference evidence="1 2" key="1">
    <citation type="journal article" date="2018" name="Sci. Rep.">
        <title>Genomic signatures of local adaptation to the degree of environmental predictability in rotifers.</title>
        <authorList>
            <person name="Franch-Gras L."/>
            <person name="Hahn C."/>
            <person name="Garcia-Roger E.M."/>
            <person name="Carmona M.J."/>
            <person name="Serra M."/>
            <person name="Gomez A."/>
        </authorList>
    </citation>
    <scope>NUCLEOTIDE SEQUENCE [LARGE SCALE GENOMIC DNA]</scope>
    <source>
        <strain evidence="1">HYR1</strain>
    </source>
</reference>
<organism evidence="1 2">
    <name type="scientific">Brachionus plicatilis</name>
    <name type="common">Marine rotifer</name>
    <name type="synonym">Brachionus muelleri</name>
    <dbReference type="NCBI Taxonomy" id="10195"/>
    <lineage>
        <taxon>Eukaryota</taxon>
        <taxon>Metazoa</taxon>
        <taxon>Spiralia</taxon>
        <taxon>Gnathifera</taxon>
        <taxon>Rotifera</taxon>
        <taxon>Eurotatoria</taxon>
        <taxon>Monogononta</taxon>
        <taxon>Pseudotrocha</taxon>
        <taxon>Ploima</taxon>
        <taxon>Brachionidae</taxon>
        <taxon>Brachionus</taxon>
    </lineage>
</organism>
<proteinExistence type="predicted"/>
<keyword evidence="2" id="KW-1185">Reference proteome</keyword>
<dbReference type="Proteomes" id="UP000276133">
    <property type="component" value="Unassembled WGS sequence"/>
</dbReference>
<comment type="caution">
    <text evidence="1">The sequence shown here is derived from an EMBL/GenBank/DDBJ whole genome shotgun (WGS) entry which is preliminary data.</text>
</comment>
<name>A0A3M7QLW3_BRAPC</name>
<dbReference type="EMBL" id="REGN01005730">
    <property type="protein sequence ID" value="RNA12263.1"/>
    <property type="molecule type" value="Genomic_DNA"/>
</dbReference>
<accession>A0A3M7QLW3</accession>
<sequence length="150" mass="17669">MYKYFMALVCIVKAQKDQINEMVMALSLAPIGGASSRSKSIPTRFNVNEFSSIISEKSQKLQGGTEGSHRYRFWVQKALKRNIKIIGVENFKISENQKQNRRKKNLKIKKSKKIFIQEKFFDFEIFFSSLKNQKRLVIVKLDYEFFKINK</sequence>